<reference evidence="2 3" key="1">
    <citation type="submission" date="2018-06" db="EMBL/GenBank/DDBJ databases">
        <authorList>
            <consortium name="Pathogen Informatics"/>
            <person name="Doyle S."/>
        </authorList>
    </citation>
    <scope>NUCLEOTIDE SEQUENCE [LARGE SCALE GENOMIC DNA]</scope>
    <source>
        <strain evidence="2 3">NCTC11343</strain>
    </source>
</reference>
<evidence type="ECO:0000259" key="1">
    <source>
        <dbReference type="SMART" id="SM00867"/>
    </source>
</evidence>
<evidence type="ECO:0000313" key="3">
    <source>
        <dbReference type="Proteomes" id="UP000251241"/>
    </source>
</evidence>
<dbReference type="PANTHER" id="PTHR34406:SF1">
    <property type="entry name" value="PROTEIN YCEI"/>
    <property type="match status" value="1"/>
</dbReference>
<dbReference type="Proteomes" id="UP000251241">
    <property type="component" value="Unassembled WGS sequence"/>
</dbReference>
<evidence type="ECO:0000313" key="2">
    <source>
        <dbReference type="EMBL" id="SPZ85735.1"/>
    </source>
</evidence>
<dbReference type="InterPro" id="IPR007372">
    <property type="entry name" value="Lipid/polyisoprenoid-bd_YceI"/>
</dbReference>
<dbReference type="PANTHER" id="PTHR34406">
    <property type="entry name" value="PROTEIN YCEI"/>
    <property type="match status" value="1"/>
</dbReference>
<dbReference type="AlphaFoldDB" id="A0A2X2JEW8"/>
<organism evidence="2 3">
    <name type="scientific">Sphingobacterium multivorum</name>
    <dbReference type="NCBI Taxonomy" id="28454"/>
    <lineage>
        <taxon>Bacteria</taxon>
        <taxon>Pseudomonadati</taxon>
        <taxon>Bacteroidota</taxon>
        <taxon>Sphingobacteriia</taxon>
        <taxon>Sphingobacteriales</taxon>
        <taxon>Sphingobacteriaceae</taxon>
        <taxon>Sphingobacterium</taxon>
    </lineage>
</organism>
<dbReference type="GeneID" id="97180963"/>
<dbReference type="Gene3D" id="2.40.128.110">
    <property type="entry name" value="Lipid/polyisoprenoid-binding, YceI-like"/>
    <property type="match status" value="1"/>
</dbReference>
<dbReference type="InterPro" id="IPR036761">
    <property type="entry name" value="TTHA0802/YceI-like_sf"/>
</dbReference>
<gene>
    <name evidence="2" type="ORF">NCTC11343_02298</name>
</gene>
<sequence>MAQGKWELDAAHSEIEFKVKHMMITNVKGNFDSFKIDVDAEGEDFKNALAKVVIDTASINTRNEQRDGHLKSADFFDVEKYPAITFEATSLENNEIKGNLTIRDVSRPVSFDLEFAGIQKDPWGNTKAGFIVEGKIKRSEFGLNWNAALETGGVMVSDEVKFSADIQFIKAQ</sequence>
<proteinExistence type="predicted"/>
<dbReference type="EMBL" id="UAUU01000008">
    <property type="protein sequence ID" value="SPZ85735.1"/>
    <property type="molecule type" value="Genomic_DNA"/>
</dbReference>
<dbReference type="SUPFAM" id="SSF101874">
    <property type="entry name" value="YceI-like"/>
    <property type="match status" value="1"/>
</dbReference>
<dbReference type="RefSeq" id="WP_046676084.1">
    <property type="nucleotide sequence ID" value="NZ_CP069793.1"/>
</dbReference>
<dbReference type="Pfam" id="PF04264">
    <property type="entry name" value="YceI"/>
    <property type="match status" value="1"/>
</dbReference>
<dbReference type="SMART" id="SM00867">
    <property type="entry name" value="YceI"/>
    <property type="match status" value="1"/>
</dbReference>
<feature type="domain" description="Lipid/polyisoprenoid-binding YceI-like" evidence="1">
    <location>
        <begin position="5"/>
        <end position="169"/>
    </location>
</feature>
<name>A0A2X2JEW8_SPHMU</name>
<accession>A0A2X2JEW8</accession>
<protein>
    <submittedName>
        <fullName evidence="2">Uncharacterized conserved protein</fullName>
    </submittedName>
</protein>